<gene>
    <name evidence="1" type="ORF">THAOC_21542</name>
</gene>
<organism evidence="1 2">
    <name type="scientific">Thalassiosira oceanica</name>
    <name type="common">Marine diatom</name>
    <dbReference type="NCBI Taxonomy" id="159749"/>
    <lineage>
        <taxon>Eukaryota</taxon>
        <taxon>Sar</taxon>
        <taxon>Stramenopiles</taxon>
        <taxon>Ochrophyta</taxon>
        <taxon>Bacillariophyta</taxon>
        <taxon>Coscinodiscophyceae</taxon>
        <taxon>Thalassiosirophycidae</taxon>
        <taxon>Thalassiosirales</taxon>
        <taxon>Thalassiosiraceae</taxon>
        <taxon>Thalassiosira</taxon>
    </lineage>
</organism>
<keyword evidence="2" id="KW-1185">Reference proteome</keyword>
<evidence type="ECO:0000313" key="1">
    <source>
        <dbReference type="EMBL" id="EJK58347.1"/>
    </source>
</evidence>
<proteinExistence type="predicted"/>
<dbReference type="AlphaFoldDB" id="K0SIL4"/>
<dbReference type="OrthoDB" id="38419at2759"/>
<protein>
    <submittedName>
        <fullName evidence="1">Uncharacterized protein</fullName>
    </submittedName>
</protein>
<sequence length="77" mass="8884">MAELRHRVNLGLMLFLSLVAFASYHKGTGSTAWLQWLTLVIFLFFGYVFDVSFTNSSMFVFDPDADNWRRKTEAVAE</sequence>
<accession>K0SIL4</accession>
<reference evidence="1 2" key="1">
    <citation type="journal article" date="2012" name="Genome Biol.">
        <title>Genome and low-iron response of an oceanic diatom adapted to chronic iron limitation.</title>
        <authorList>
            <person name="Lommer M."/>
            <person name="Specht M."/>
            <person name="Roy A.S."/>
            <person name="Kraemer L."/>
            <person name="Andreson R."/>
            <person name="Gutowska M.A."/>
            <person name="Wolf J."/>
            <person name="Bergner S.V."/>
            <person name="Schilhabel M.B."/>
            <person name="Klostermeier U.C."/>
            <person name="Beiko R.G."/>
            <person name="Rosenstiel P."/>
            <person name="Hippler M."/>
            <person name="Laroche J."/>
        </authorList>
    </citation>
    <scope>NUCLEOTIDE SEQUENCE [LARGE SCALE GENOMIC DNA]</scope>
    <source>
        <strain evidence="1 2">CCMP1005</strain>
    </source>
</reference>
<name>K0SIL4_THAOC</name>
<dbReference type="Proteomes" id="UP000266841">
    <property type="component" value="Unassembled WGS sequence"/>
</dbReference>
<evidence type="ECO:0000313" key="2">
    <source>
        <dbReference type="Proteomes" id="UP000266841"/>
    </source>
</evidence>
<dbReference type="EMBL" id="AGNL01025516">
    <property type="protein sequence ID" value="EJK58347.1"/>
    <property type="molecule type" value="Genomic_DNA"/>
</dbReference>
<comment type="caution">
    <text evidence="1">The sequence shown here is derived from an EMBL/GenBank/DDBJ whole genome shotgun (WGS) entry which is preliminary data.</text>
</comment>